<proteinExistence type="predicted"/>
<accession>A0ABT7EA59</accession>
<gene>
    <name evidence="2" type="ORF">QOZ84_05330</name>
</gene>
<dbReference type="PANTHER" id="PTHR13504">
    <property type="entry name" value="FIDO DOMAIN-CONTAINING PROTEIN DDB_G0283145"/>
    <property type="match status" value="1"/>
</dbReference>
<dbReference type="Proteomes" id="UP001301012">
    <property type="component" value="Unassembled WGS sequence"/>
</dbReference>
<dbReference type="InterPro" id="IPR040198">
    <property type="entry name" value="Fido_containing"/>
</dbReference>
<name>A0ABT7EA59_9FIRM</name>
<dbReference type="PROSITE" id="PS51459">
    <property type="entry name" value="FIDO"/>
    <property type="match status" value="1"/>
</dbReference>
<keyword evidence="3" id="KW-1185">Reference proteome</keyword>
<organism evidence="2 3">
    <name type="scientific">Romboutsia sedimentorum</name>
    <dbReference type="NCBI Taxonomy" id="1368474"/>
    <lineage>
        <taxon>Bacteria</taxon>
        <taxon>Bacillati</taxon>
        <taxon>Bacillota</taxon>
        <taxon>Clostridia</taxon>
        <taxon>Peptostreptococcales</taxon>
        <taxon>Peptostreptococcaceae</taxon>
        <taxon>Romboutsia</taxon>
    </lineage>
</organism>
<protein>
    <submittedName>
        <fullName evidence="2">Fic family protein</fullName>
    </submittedName>
</protein>
<dbReference type="Pfam" id="PF02661">
    <property type="entry name" value="Fic"/>
    <property type="match status" value="1"/>
</dbReference>
<evidence type="ECO:0000259" key="1">
    <source>
        <dbReference type="PROSITE" id="PS51459"/>
    </source>
</evidence>
<dbReference type="InterPro" id="IPR036597">
    <property type="entry name" value="Fido-like_dom_sf"/>
</dbReference>
<feature type="domain" description="Fido" evidence="1">
    <location>
        <begin position="108"/>
        <end position="265"/>
    </location>
</feature>
<evidence type="ECO:0000313" key="3">
    <source>
        <dbReference type="Proteomes" id="UP001301012"/>
    </source>
</evidence>
<reference evidence="2 3" key="1">
    <citation type="submission" date="2023-05" db="EMBL/GenBank/DDBJ databases">
        <title>Rombocin, a short stable natural nisin variant, displays selective antimicrobial activity against Listeria monocytogenes and employs dual mode of action to kill target bacterial strains.</title>
        <authorList>
            <person name="Wambui J."/>
            <person name="Stephan R."/>
            <person name="Kuipers O.P."/>
        </authorList>
    </citation>
    <scope>NUCLEOTIDE SEQUENCE [LARGE SCALE GENOMIC DNA]</scope>
    <source>
        <strain evidence="2 3">RC002</strain>
    </source>
</reference>
<comment type="caution">
    <text evidence="2">The sequence shown here is derived from an EMBL/GenBank/DDBJ whole genome shotgun (WGS) entry which is preliminary data.</text>
</comment>
<sequence length="347" mass="40006">MKSIEYNKLQNIALPMNIVRLLTAINEYKGKQDLYKQQSPQILNTLKEVSVIQSTESSNRIEGIYTSNKRLSEIMSNKVEPRDRSESEIAGYRDVLNTIHSAYDAIPINSSVILQLHRDLYKFSPGTGGSYKNSNNIIEEILQDGSKFIRFKPVDMFYTSEYMEQLCNLYNYEVSKESVEPLVLIGLFVLDFLCIHPFNDGNGRMSRLITLLLLYRSGYDVGRFISIEKIIEDSKETYYESLNKSSMLWHEGEHNINIWLEYFLGSILRSYKELEDRVGLVINTKGSKSERVEKSIEGVLGYFTKEQIRNLCPDVAQATVNRVFDKLKNDKKIEVVGSGRNAKWKKI</sequence>
<dbReference type="Gene3D" id="1.10.3290.10">
    <property type="entry name" value="Fido-like domain"/>
    <property type="match status" value="1"/>
</dbReference>
<dbReference type="PANTHER" id="PTHR13504:SF38">
    <property type="entry name" value="FIDO DOMAIN-CONTAINING PROTEIN"/>
    <property type="match status" value="1"/>
</dbReference>
<evidence type="ECO:0000313" key="2">
    <source>
        <dbReference type="EMBL" id="MDK2562958.1"/>
    </source>
</evidence>
<dbReference type="InterPro" id="IPR003812">
    <property type="entry name" value="Fido"/>
</dbReference>
<dbReference type="RefSeq" id="WP_284131928.1">
    <property type="nucleotide sequence ID" value="NZ_JASKYM010000002.1"/>
</dbReference>
<dbReference type="EMBL" id="JASKYM010000002">
    <property type="protein sequence ID" value="MDK2562958.1"/>
    <property type="molecule type" value="Genomic_DNA"/>
</dbReference>
<dbReference type="SUPFAM" id="SSF140931">
    <property type="entry name" value="Fic-like"/>
    <property type="match status" value="1"/>
</dbReference>